<proteinExistence type="predicted"/>
<reference evidence="1 2" key="1">
    <citation type="submission" date="2024-04" db="EMBL/GenBank/DDBJ databases">
        <authorList>
            <person name="Rising A."/>
            <person name="Reimegard J."/>
            <person name="Sonavane S."/>
            <person name="Akerstrom W."/>
            <person name="Nylinder S."/>
            <person name="Hedman E."/>
            <person name="Kallberg Y."/>
        </authorList>
    </citation>
    <scope>NUCLEOTIDE SEQUENCE [LARGE SCALE GENOMIC DNA]</scope>
</reference>
<comment type="caution">
    <text evidence="1">The sequence shown here is derived from an EMBL/GenBank/DDBJ whole genome shotgun (WGS) entry which is preliminary data.</text>
</comment>
<dbReference type="Proteomes" id="UP001497382">
    <property type="component" value="Unassembled WGS sequence"/>
</dbReference>
<feature type="non-terminal residue" evidence="1">
    <location>
        <position position="65"/>
    </location>
</feature>
<name>A0AAV2BRA6_9ARAC</name>
<gene>
    <name evidence="1" type="ORF">LARSCL_LOCUS21022</name>
</gene>
<evidence type="ECO:0000313" key="1">
    <source>
        <dbReference type="EMBL" id="CAL1298825.1"/>
    </source>
</evidence>
<sequence>MKRFLVHSECTYKVVVKVFNYICTTNSLSAQPTKIKFQVWLFESMNSGFKKLNLSQVTVKEFQSF</sequence>
<accession>A0AAV2BRA6</accession>
<organism evidence="1 2">
    <name type="scientific">Larinioides sclopetarius</name>
    <dbReference type="NCBI Taxonomy" id="280406"/>
    <lineage>
        <taxon>Eukaryota</taxon>
        <taxon>Metazoa</taxon>
        <taxon>Ecdysozoa</taxon>
        <taxon>Arthropoda</taxon>
        <taxon>Chelicerata</taxon>
        <taxon>Arachnida</taxon>
        <taxon>Araneae</taxon>
        <taxon>Araneomorphae</taxon>
        <taxon>Entelegynae</taxon>
        <taxon>Araneoidea</taxon>
        <taxon>Araneidae</taxon>
        <taxon>Larinioides</taxon>
    </lineage>
</organism>
<evidence type="ECO:0000313" key="2">
    <source>
        <dbReference type="Proteomes" id="UP001497382"/>
    </source>
</evidence>
<protein>
    <submittedName>
        <fullName evidence="1">Uncharacterized protein</fullName>
    </submittedName>
</protein>
<keyword evidence="2" id="KW-1185">Reference proteome</keyword>
<dbReference type="EMBL" id="CAXIEN010000477">
    <property type="protein sequence ID" value="CAL1298825.1"/>
    <property type="molecule type" value="Genomic_DNA"/>
</dbReference>
<dbReference type="AlphaFoldDB" id="A0AAV2BRA6"/>